<comment type="caution">
    <text evidence="2">The sequence shown here is derived from an EMBL/GenBank/DDBJ whole genome shotgun (WGS) entry which is preliminary data.</text>
</comment>
<evidence type="ECO:0000313" key="3">
    <source>
        <dbReference type="Proteomes" id="UP001276659"/>
    </source>
</evidence>
<evidence type="ECO:0000256" key="1">
    <source>
        <dbReference type="SAM" id="MobiDB-lite"/>
    </source>
</evidence>
<dbReference type="AlphaFoldDB" id="A0AAE0DGA9"/>
<accession>A0AAE0DGA9</accession>
<name>A0AAE0DGA9_9LECA</name>
<organism evidence="2 3">
    <name type="scientific">Lepraria neglecta</name>
    <dbReference type="NCBI Taxonomy" id="209136"/>
    <lineage>
        <taxon>Eukaryota</taxon>
        <taxon>Fungi</taxon>
        <taxon>Dikarya</taxon>
        <taxon>Ascomycota</taxon>
        <taxon>Pezizomycotina</taxon>
        <taxon>Lecanoromycetes</taxon>
        <taxon>OSLEUM clade</taxon>
        <taxon>Lecanoromycetidae</taxon>
        <taxon>Lecanorales</taxon>
        <taxon>Lecanorineae</taxon>
        <taxon>Stereocaulaceae</taxon>
        <taxon>Lepraria</taxon>
    </lineage>
</organism>
<feature type="compositionally biased region" description="Acidic residues" evidence="1">
    <location>
        <begin position="30"/>
        <end position="53"/>
    </location>
</feature>
<keyword evidence="3" id="KW-1185">Reference proteome</keyword>
<evidence type="ECO:0000313" key="2">
    <source>
        <dbReference type="EMBL" id="KAK3169527.1"/>
    </source>
</evidence>
<sequence length="94" mass="10637">MYTTTEEGGVWTYERSGESGESFVVRAEESEIEDPTFDEEEDDDSETDDEQDEGGSHGQGQKRKLDSKMDDEQDEGGSHGQGQKRRRNSDEPEE</sequence>
<dbReference type="EMBL" id="JASNWA010000009">
    <property type="protein sequence ID" value="KAK3169527.1"/>
    <property type="molecule type" value="Genomic_DNA"/>
</dbReference>
<gene>
    <name evidence="2" type="ORF">OEA41_008911</name>
</gene>
<proteinExistence type="predicted"/>
<protein>
    <submittedName>
        <fullName evidence="2">Uncharacterized protein</fullName>
    </submittedName>
</protein>
<dbReference type="Proteomes" id="UP001276659">
    <property type="component" value="Unassembled WGS sequence"/>
</dbReference>
<feature type="region of interest" description="Disordered" evidence="1">
    <location>
        <begin position="1"/>
        <end position="94"/>
    </location>
</feature>
<reference evidence="2" key="1">
    <citation type="submission" date="2022-11" db="EMBL/GenBank/DDBJ databases">
        <title>Chromosomal genome sequence assembly and mating type (MAT) locus characterization of the leprose asexual lichenized fungus Lepraria neglecta (Nyl.) Erichsen.</title>
        <authorList>
            <person name="Allen J.L."/>
            <person name="Pfeffer B."/>
        </authorList>
    </citation>
    <scope>NUCLEOTIDE SEQUENCE</scope>
    <source>
        <strain evidence="2">Allen 5258</strain>
    </source>
</reference>